<feature type="non-terminal residue" evidence="2">
    <location>
        <position position="261"/>
    </location>
</feature>
<accession>A0AAV8ZUH8</accession>
<keyword evidence="1" id="KW-0732">Signal</keyword>
<dbReference type="PANTHER" id="PTHR11008">
    <property type="entry name" value="PROTEIN TAKEOUT-LIKE PROTEIN"/>
    <property type="match status" value="1"/>
</dbReference>
<dbReference type="PANTHER" id="PTHR11008:SF9">
    <property type="entry name" value="PROTEIN TAKEOUT-LIKE PROTEIN"/>
    <property type="match status" value="1"/>
</dbReference>
<dbReference type="Proteomes" id="UP001162156">
    <property type="component" value="Unassembled WGS sequence"/>
</dbReference>
<feature type="signal peptide" evidence="1">
    <location>
        <begin position="1"/>
        <end position="17"/>
    </location>
</feature>
<comment type="caution">
    <text evidence="2">The sequence shown here is derived from an EMBL/GenBank/DDBJ whole genome shotgun (WGS) entry which is preliminary data.</text>
</comment>
<dbReference type="InterPro" id="IPR010562">
    <property type="entry name" value="Haemolymph_juvenile_hormone-bd"/>
</dbReference>
<dbReference type="InterPro" id="IPR038606">
    <property type="entry name" value="To_sf"/>
</dbReference>
<dbReference type="SMART" id="SM00700">
    <property type="entry name" value="JHBP"/>
    <property type="match status" value="1"/>
</dbReference>
<evidence type="ECO:0008006" key="4">
    <source>
        <dbReference type="Google" id="ProtNLM"/>
    </source>
</evidence>
<reference evidence="2" key="1">
    <citation type="journal article" date="2023" name="Insect Mol. Biol.">
        <title>Genome sequencing provides insights into the evolution of gene families encoding plant cell wall-degrading enzymes in longhorned beetles.</title>
        <authorList>
            <person name="Shin N.R."/>
            <person name="Okamura Y."/>
            <person name="Kirsch R."/>
            <person name="Pauchet Y."/>
        </authorList>
    </citation>
    <scope>NUCLEOTIDE SEQUENCE</scope>
    <source>
        <strain evidence="2">RBIC_L_NR</strain>
    </source>
</reference>
<gene>
    <name evidence="2" type="ORF">NQ314_001256</name>
</gene>
<dbReference type="Pfam" id="PF06585">
    <property type="entry name" value="JHBP"/>
    <property type="match status" value="1"/>
</dbReference>
<organism evidence="2 3">
    <name type="scientific">Rhamnusium bicolor</name>
    <dbReference type="NCBI Taxonomy" id="1586634"/>
    <lineage>
        <taxon>Eukaryota</taxon>
        <taxon>Metazoa</taxon>
        <taxon>Ecdysozoa</taxon>
        <taxon>Arthropoda</taxon>
        <taxon>Hexapoda</taxon>
        <taxon>Insecta</taxon>
        <taxon>Pterygota</taxon>
        <taxon>Neoptera</taxon>
        <taxon>Endopterygota</taxon>
        <taxon>Coleoptera</taxon>
        <taxon>Polyphaga</taxon>
        <taxon>Cucujiformia</taxon>
        <taxon>Chrysomeloidea</taxon>
        <taxon>Cerambycidae</taxon>
        <taxon>Lepturinae</taxon>
        <taxon>Rhagiini</taxon>
        <taxon>Rhamnusium</taxon>
    </lineage>
</organism>
<dbReference type="AlphaFoldDB" id="A0AAV8ZUH8"/>
<evidence type="ECO:0000313" key="3">
    <source>
        <dbReference type="Proteomes" id="UP001162156"/>
    </source>
</evidence>
<evidence type="ECO:0000313" key="2">
    <source>
        <dbReference type="EMBL" id="KAJ8970388.1"/>
    </source>
</evidence>
<keyword evidence="3" id="KW-1185">Reference proteome</keyword>
<dbReference type="Gene3D" id="3.15.10.30">
    <property type="entry name" value="Haemolymph juvenile hormone binding protein"/>
    <property type="match status" value="1"/>
</dbReference>
<proteinExistence type="predicted"/>
<evidence type="ECO:0000256" key="1">
    <source>
        <dbReference type="SAM" id="SignalP"/>
    </source>
</evidence>
<name>A0AAV8ZUH8_9CUCU</name>
<dbReference type="EMBL" id="JANEYF010000365">
    <property type="protein sequence ID" value="KAJ8970388.1"/>
    <property type="molecule type" value="Genomic_DNA"/>
</dbReference>
<feature type="chain" id="PRO_5043731732" description="Hemolymph juvenile hormone binding protein" evidence="1">
    <location>
        <begin position="18"/>
        <end position="261"/>
    </location>
</feature>
<sequence>MIRKLSILMCMTYSVLVTNSQLAVEIKAPRISDFLNRITNTTFDIIRGGVNIFGRAVDRVINTFVRIEDRLRALLELFRKQLIKGIPELNIPVLDPLHINKIEFDVNHESAKLKGNAEDVTIKHISKFTVDKEKFADLGNLKFKLDLNLTFPYIRVNGTYKINGSVGQTFIIHGSGPFWINLINLKVGTSSTLKFNLPARLRLEDINVDVKLKKLENNFENLMNDKETGELFNKAISEMAPEALDILWPEIKPSVEAQIKK</sequence>
<protein>
    <recommendedName>
        <fullName evidence="4">Hemolymph juvenile hormone binding protein</fullName>
    </recommendedName>
</protein>